<organism evidence="2 3">
    <name type="scientific">Vibrio penaeicida</name>
    <dbReference type="NCBI Taxonomy" id="104609"/>
    <lineage>
        <taxon>Bacteria</taxon>
        <taxon>Pseudomonadati</taxon>
        <taxon>Pseudomonadota</taxon>
        <taxon>Gammaproteobacteria</taxon>
        <taxon>Vibrionales</taxon>
        <taxon>Vibrionaceae</taxon>
        <taxon>Vibrio</taxon>
    </lineage>
</organism>
<keyword evidence="1" id="KW-0732">Signal</keyword>
<reference evidence="3" key="1">
    <citation type="journal article" date="2019" name="Int. J. Syst. Evol. Microbiol.">
        <title>The Global Catalogue of Microorganisms (GCM) 10K type strain sequencing project: providing services to taxonomists for standard genome sequencing and annotation.</title>
        <authorList>
            <consortium name="The Broad Institute Genomics Platform"/>
            <consortium name="The Broad Institute Genome Sequencing Center for Infectious Disease"/>
            <person name="Wu L."/>
            <person name="Ma J."/>
        </authorList>
    </citation>
    <scope>NUCLEOTIDE SEQUENCE [LARGE SCALE GENOMIC DNA]</scope>
    <source>
        <strain evidence="3">NBRC 15640</strain>
    </source>
</reference>
<dbReference type="AlphaFoldDB" id="A0AAV5NPT0"/>
<proteinExistence type="predicted"/>
<evidence type="ECO:0000313" key="3">
    <source>
        <dbReference type="Proteomes" id="UP001156690"/>
    </source>
</evidence>
<evidence type="ECO:0000256" key="1">
    <source>
        <dbReference type="SAM" id="SignalP"/>
    </source>
</evidence>
<dbReference type="RefSeq" id="WP_126606925.1">
    <property type="nucleotide sequence ID" value="NZ_AP025145.1"/>
</dbReference>
<protein>
    <recommendedName>
        <fullName evidence="4">GST N-terminal domain-containing protein</fullName>
    </recommendedName>
</protein>
<feature type="chain" id="PRO_5043394536" description="GST N-terminal domain-containing protein" evidence="1">
    <location>
        <begin position="26"/>
        <end position="523"/>
    </location>
</feature>
<keyword evidence="3" id="KW-1185">Reference proteome</keyword>
<dbReference type="Proteomes" id="UP001156690">
    <property type="component" value="Unassembled WGS sequence"/>
</dbReference>
<evidence type="ECO:0008006" key="4">
    <source>
        <dbReference type="Google" id="ProtNLM"/>
    </source>
</evidence>
<sequence length="523" mass="59361">MTLSKLFSTIFLVLTSLLSAFNSCAQITPKEPSLFEQYSWGAIPPKYQSYLSDPNNQHITKAVVTAIAAEDYLAKEPVLKRIQPVVDDWIQGRRMFLTTKVGDALELLESGQGSHIDFQPEPNIQRCAIISGETCSEKSKHLPYQEQRKAELACKINHIEQNCQDWQKHTTPFYKTTQIIAGHIALALWLDVNDLVPWSLTNNTSEELHSMWKEKNVLMAYTPYEMLNTKSRRFTNTYPSLDLVTIADIASFFSPKFTYIYNSSPYENYQWLMKSFGTKISPSSTQEEILRELFTLTQKFEHGSSSDIFYKNKAGQSTAIDVESSIDVPRYMPVPFSFLRLRTPHMAIKGCHSATRIVHSLAKTLNIPSSIILGDNKLSADESPFSTNHSMLYFPTIDRWLSHGDDIYGERDLFRYIEDKLDITIPKSQFTQASELAACRGQESVGLCISSRWKINKTLDGYLADPANHKTCLEVIRDILPGNHNALIFSDSERSAMLSRLGFSNDASFEQACKKKWSDIFGS</sequence>
<accession>A0AAV5NPT0</accession>
<dbReference type="EMBL" id="BSNX01000010">
    <property type="protein sequence ID" value="GLQ72002.1"/>
    <property type="molecule type" value="Genomic_DNA"/>
</dbReference>
<evidence type="ECO:0000313" key="2">
    <source>
        <dbReference type="EMBL" id="GLQ72002.1"/>
    </source>
</evidence>
<feature type="signal peptide" evidence="1">
    <location>
        <begin position="1"/>
        <end position="25"/>
    </location>
</feature>
<comment type="caution">
    <text evidence="2">The sequence shown here is derived from an EMBL/GenBank/DDBJ whole genome shotgun (WGS) entry which is preliminary data.</text>
</comment>
<name>A0AAV5NPT0_9VIBR</name>
<gene>
    <name evidence="2" type="ORF">GCM10007932_13620</name>
</gene>